<evidence type="ECO:0000256" key="1">
    <source>
        <dbReference type="SAM" id="MobiDB-lite"/>
    </source>
</evidence>
<gene>
    <name evidence="4" type="primary">6039042</name>
    <name evidence="3" type="ORF">CpipJ_CPIJ007165</name>
</gene>
<feature type="compositionally biased region" description="Low complexity" evidence="1">
    <location>
        <begin position="286"/>
        <end position="316"/>
    </location>
</feature>
<accession>B0WJ36</accession>
<dbReference type="EnsemblMetazoa" id="CPIJ007165-RA">
    <property type="protein sequence ID" value="CPIJ007165-PA"/>
    <property type="gene ID" value="CPIJ007165"/>
</dbReference>
<sequence length="316" mass="34291">MVFLSSRFWHVWPLLRHDRKLRCKDITTRHRHHVLLCTRQCPRRLPARVDMVGTTRHLPPLRCSTQPQLRLQCSTTIKPKLPRRSMDRLITRLDLEAHPGSEARPDLEALLDSDLRLVRPVLDLVACLRLALDPLCPREHLLTVVQKHIYVHVPPQEPEETRAQQVVSQGVPRKHYKIIFIKTPNVQPSAAQIALQQAQQEEKTIVYVLVKKPEDQADINIPQLAPLPPSKPEVYFIKYKANKGATGSAAGIANAISGSLGGAGFGGAISSGSPLSTGSGFGGAISSGSASSSSSSGHGFDAALGSSGSAISSGSK</sequence>
<dbReference type="GO" id="GO:0008010">
    <property type="term" value="F:structural constituent of chitin-based larval cuticle"/>
    <property type="evidence" value="ECO:0007669"/>
    <property type="project" value="TreeGrafter"/>
</dbReference>
<reference evidence="4" key="2">
    <citation type="submission" date="2020-05" db="UniProtKB">
        <authorList>
            <consortium name="EnsemblMetazoa"/>
        </authorList>
    </citation>
    <scope>IDENTIFICATION</scope>
    <source>
        <strain evidence="4">JHB</strain>
    </source>
</reference>
<protein>
    <recommendedName>
        <fullName evidence="2">DUF243 domain-containing protein</fullName>
    </recommendedName>
</protein>
<feature type="region of interest" description="Disordered" evidence="1">
    <location>
        <begin position="276"/>
        <end position="316"/>
    </location>
</feature>
<evidence type="ECO:0000313" key="4">
    <source>
        <dbReference type="EnsemblMetazoa" id="CPIJ007165-PA"/>
    </source>
</evidence>
<dbReference type="VEuPathDB" id="VectorBase:CQUJHB012421"/>
<dbReference type="GO" id="GO:0040003">
    <property type="term" value="P:chitin-based cuticle development"/>
    <property type="evidence" value="ECO:0007669"/>
    <property type="project" value="TreeGrafter"/>
</dbReference>
<feature type="domain" description="DUF243" evidence="2">
    <location>
        <begin position="143"/>
        <end position="242"/>
    </location>
</feature>
<dbReference type="VEuPathDB" id="VectorBase:CPIJ007165"/>
<dbReference type="PANTHER" id="PTHR31927">
    <property type="entry name" value="FI07246P-RELATED-RELATED"/>
    <property type="match status" value="1"/>
</dbReference>
<dbReference type="EMBL" id="DS231955">
    <property type="protein sequence ID" value="EDS28915.1"/>
    <property type="molecule type" value="Genomic_DNA"/>
</dbReference>
<dbReference type="STRING" id="7176.B0WJ36"/>
<dbReference type="GO" id="GO:0062129">
    <property type="term" value="C:chitin-based extracellular matrix"/>
    <property type="evidence" value="ECO:0007669"/>
    <property type="project" value="TreeGrafter"/>
</dbReference>
<keyword evidence="5" id="KW-1185">Reference proteome</keyword>
<evidence type="ECO:0000313" key="3">
    <source>
        <dbReference type="EMBL" id="EDS28915.1"/>
    </source>
</evidence>
<dbReference type="SMART" id="SM00690">
    <property type="entry name" value="DM5"/>
    <property type="match status" value="1"/>
</dbReference>
<dbReference type="InterPro" id="IPR004145">
    <property type="entry name" value="DUF243"/>
</dbReference>
<dbReference type="InParanoid" id="B0WJ36"/>
<dbReference type="PANTHER" id="PTHR31927:SF16">
    <property type="entry name" value="LP07342P"/>
    <property type="match status" value="1"/>
</dbReference>
<dbReference type="AlphaFoldDB" id="B0WJ36"/>
<reference evidence="3" key="1">
    <citation type="submission" date="2007-03" db="EMBL/GenBank/DDBJ databases">
        <title>Annotation of Culex pipiens quinquefasciatus.</title>
        <authorList>
            <consortium name="The Broad Institute Genome Sequencing Platform"/>
            <person name="Atkinson P.W."/>
            <person name="Hemingway J."/>
            <person name="Christensen B.M."/>
            <person name="Higgs S."/>
            <person name="Kodira C."/>
            <person name="Hannick L."/>
            <person name="Megy K."/>
            <person name="O'Leary S."/>
            <person name="Pearson M."/>
            <person name="Haas B.J."/>
            <person name="Mauceli E."/>
            <person name="Wortman J.R."/>
            <person name="Lee N.H."/>
            <person name="Guigo R."/>
            <person name="Stanke M."/>
            <person name="Alvarado L."/>
            <person name="Amedeo P."/>
            <person name="Antoine C.H."/>
            <person name="Arensburger P."/>
            <person name="Bidwell S.L."/>
            <person name="Crawford M."/>
            <person name="Camaro F."/>
            <person name="Devon K."/>
            <person name="Engels R."/>
            <person name="Hammond M."/>
            <person name="Howarth C."/>
            <person name="Koehrsen M."/>
            <person name="Lawson D."/>
            <person name="Montgomery P."/>
            <person name="Nene V."/>
            <person name="Nusbaum C."/>
            <person name="Puiu D."/>
            <person name="Romero-Severson J."/>
            <person name="Severson D.W."/>
            <person name="Shumway M."/>
            <person name="Sisk P."/>
            <person name="Stolte C."/>
            <person name="Zeng Q."/>
            <person name="Eisenstadt E."/>
            <person name="Fraser-Liggett C."/>
            <person name="Strausberg R."/>
            <person name="Galagan J."/>
            <person name="Birren B."/>
            <person name="Collins F.H."/>
        </authorList>
    </citation>
    <scope>NUCLEOTIDE SEQUENCE [LARGE SCALE GENOMIC DNA]</scope>
    <source>
        <strain evidence="3">JHB</strain>
    </source>
</reference>
<dbReference type="Proteomes" id="UP000002320">
    <property type="component" value="Unassembled WGS sequence"/>
</dbReference>
<dbReference type="HOGENOM" id="CLU_880683_0_0_1"/>
<dbReference type="OrthoDB" id="6376010at2759"/>
<organism>
    <name type="scientific">Culex quinquefasciatus</name>
    <name type="common">Southern house mosquito</name>
    <name type="synonym">Culex pungens</name>
    <dbReference type="NCBI Taxonomy" id="7176"/>
    <lineage>
        <taxon>Eukaryota</taxon>
        <taxon>Metazoa</taxon>
        <taxon>Ecdysozoa</taxon>
        <taxon>Arthropoda</taxon>
        <taxon>Hexapoda</taxon>
        <taxon>Insecta</taxon>
        <taxon>Pterygota</taxon>
        <taxon>Neoptera</taxon>
        <taxon>Endopterygota</taxon>
        <taxon>Diptera</taxon>
        <taxon>Nematocera</taxon>
        <taxon>Culicoidea</taxon>
        <taxon>Culicidae</taxon>
        <taxon>Culicinae</taxon>
        <taxon>Culicini</taxon>
        <taxon>Culex</taxon>
        <taxon>Culex</taxon>
    </lineage>
</organism>
<dbReference type="eggNOG" id="ENOG502QV84">
    <property type="taxonomic scope" value="Eukaryota"/>
</dbReference>
<dbReference type="KEGG" id="cqu:CpipJ_CPIJ007165"/>
<proteinExistence type="predicted"/>
<name>B0WJ36_CULQU</name>
<evidence type="ECO:0000259" key="2">
    <source>
        <dbReference type="SMART" id="SM00690"/>
    </source>
</evidence>
<evidence type="ECO:0000313" key="5">
    <source>
        <dbReference type="Proteomes" id="UP000002320"/>
    </source>
</evidence>
<dbReference type="Pfam" id="PF03103">
    <property type="entry name" value="DUF243"/>
    <property type="match status" value="1"/>
</dbReference>